<gene>
    <name evidence="1" type="ORF">Krac_5685</name>
</gene>
<comment type="caution">
    <text evidence="1">The sequence shown here is derived from an EMBL/GenBank/DDBJ whole genome shotgun (WGS) entry which is preliminary data.</text>
</comment>
<organism evidence="1 2">
    <name type="scientific">Ktedonobacter racemifer DSM 44963</name>
    <dbReference type="NCBI Taxonomy" id="485913"/>
    <lineage>
        <taxon>Bacteria</taxon>
        <taxon>Bacillati</taxon>
        <taxon>Chloroflexota</taxon>
        <taxon>Ktedonobacteria</taxon>
        <taxon>Ktedonobacterales</taxon>
        <taxon>Ktedonobacteraceae</taxon>
        <taxon>Ktedonobacter</taxon>
    </lineage>
</organism>
<dbReference type="Proteomes" id="UP000004508">
    <property type="component" value="Unassembled WGS sequence"/>
</dbReference>
<dbReference type="InParanoid" id="D6TWM0"/>
<protein>
    <submittedName>
        <fullName evidence="1">Uncharacterized protein</fullName>
    </submittedName>
</protein>
<dbReference type="AlphaFoldDB" id="D6TWM0"/>
<evidence type="ECO:0000313" key="1">
    <source>
        <dbReference type="EMBL" id="EFH84603.1"/>
    </source>
</evidence>
<proteinExistence type="predicted"/>
<accession>D6TWM0</accession>
<sequence>MLTLLFLLFLLYLTYCVVELFFGYCQVDETTHKKTEQHDTMVS</sequence>
<reference evidence="1 2" key="1">
    <citation type="journal article" date="2011" name="Stand. Genomic Sci.">
        <title>Non-contiguous finished genome sequence and contextual data of the filamentous soil bacterium Ktedonobacter racemifer type strain (SOSP1-21).</title>
        <authorList>
            <person name="Chang Y.J."/>
            <person name="Land M."/>
            <person name="Hauser L."/>
            <person name="Chertkov O."/>
            <person name="Del Rio T.G."/>
            <person name="Nolan M."/>
            <person name="Copeland A."/>
            <person name="Tice H."/>
            <person name="Cheng J.F."/>
            <person name="Lucas S."/>
            <person name="Han C."/>
            <person name="Goodwin L."/>
            <person name="Pitluck S."/>
            <person name="Ivanova N."/>
            <person name="Ovchinikova G."/>
            <person name="Pati A."/>
            <person name="Chen A."/>
            <person name="Palaniappan K."/>
            <person name="Mavromatis K."/>
            <person name="Liolios K."/>
            <person name="Brettin T."/>
            <person name="Fiebig A."/>
            <person name="Rohde M."/>
            <person name="Abt B."/>
            <person name="Goker M."/>
            <person name="Detter J.C."/>
            <person name="Woyke T."/>
            <person name="Bristow J."/>
            <person name="Eisen J.A."/>
            <person name="Markowitz V."/>
            <person name="Hugenholtz P."/>
            <person name="Kyrpides N.C."/>
            <person name="Klenk H.P."/>
            <person name="Lapidus A."/>
        </authorList>
    </citation>
    <scope>NUCLEOTIDE SEQUENCE [LARGE SCALE GENOMIC DNA]</scope>
    <source>
        <strain evidence="2">DSM 44963</strain>
    </source>
</reference>
<evidence type="ECO:0000313" key="2">
    <source>
        <dbReference type="Proteomes" id="UP000004508"/>
    </source>
</evidence>
<name>D6TWM0_KTERA</name>
<keyword evidence="2" id="KW-1185">Reference proteome</keyword>
<dbReference type="EMBL" id="ADVG01000003">
    <property type="protein sequence ID" value="EFH84603.1"/>
    <property type="molecule type" value="Genomic_DNA"/>
</dbReference>